<feature type="transmembrane region" description="Helical" evidence="5">
    <location>
        <begin position="143"/>
        <end position="163"/>
    </location>
</feature>
<dbReference type="Gene3D" id="1.20.1250.20">
    <property type="entry name" value="MFS general substrate transporter like domains"/>
    <property type="match status" value="2"/>
</dbReference>
<feature type="transmembrane region" description="Helical" evidence="5">
    <location>
        <begin position="104"/>
        <end position="122"/>
    </location>
</feature>
<comment type="subcellular location">
    <subcellularLocation>
        <location evidence="1">Cell membrane</location>
        <topology evidence="1">Multi-pass membrane protein</topology>
    </subcellularLocation>
</comment>
<feature type="transmembrane region" description="Helical" evidence="5">
    <location>
        <begin position="219"/>
        <end position="239"/>
    </location>
</feature>
<reference evidence="7 8" key="1">
    <citation type="submission" date="2017-06" db="EMBL/GenBank/DDBJ databases">
        <title>Complete Genome Sequence of Streptomyces hawaiiensis NRRL 15010 and insights into acyldepsipeptides biosynthesis.</title>
        <authorList>
            <person name="Mariita R.M."/>
            <person name="Sello J.K."/>
        </authorList>
    </citation>
    <scope>NUCLEOTIDE SEQUENCE [LARGE SCALE GENOMIC DNA]</scope>
    <source>
        <strain evidence="7 8">ATCC 12236</strain>
    </source>
</reference>
<dbReference type="InterPro" id="IPR051788">
    <property type="entry name" value="MFS_Transporter"/>
</dbReference>
<dbReference type="InterPro" id="IPR011701">
    <property type="entry name" value="MFS"/>
</dbReference>
<evidence type="ECO:0000256" key="2">
    <source>
        <dbReference type="ARBA" id="ARBA00022692"/>
    </source>
</evidence>
<feature type="transmembrane region" description="Helical" evidence="5">
    <location>
        <begin position="251"/>
        <end position="272"/>
    </location>
</feature>
<dbReference type="EMBL" id="CP021978">
    <property type="protein sequence ID" value="QCD56468.1"/>
    <property type="molecule type" value="Genomic_DNA"/>
</dbReference>
<organism evidence="7 8">
    <name type="scientific">Streptomyces hawaiiensis</name>
    <dbReference type="NCBI Taxonomy" id="67305"/>
    <lineage>
        <taxon>Bacteria</taxon>
        <taxon>Bacillati</taxon>
        <taxon>Actinomycetota</taxon>
        <taxon>Actinomycetes</taxon>
        <taxon>Kitasatosporales</taxon>
        <taxon>Streptomycetaceae</taxon>
        <taxon>Streptomyces</taxon>
    </lineage>
</organism>
<feature type="transmembrane region" description="Helical" evidence="5">
    <location>
        <begin position="370"/>
        <end position="391"/>
    </location>
</feature>
<evidence type="ECO:0000256" key="4">
    <source>
        <dbReference type="ARBA" id="ARBA00023136"/>
    </source>
</evidence>
<feature type="transmembrane region" description="Helical" evidence="5">
    <location>
        <begin position="52"/>
        <end position="72"/>
    </location>
</feature>
<name>A0A6G5REC5_9ACTN</name>
<feature type="domain" description="Major facilitator superfamily (MFS) profile" evidence="6">
    <location>
        <begin position="14"/>
        <end position="396"/>
    </location>
</feature>
<dbReference type="GO" id="GO:0022857">
    <property type="term" value="F:transmembrane transporter activity"/>
    <property type="evidence" value="ECO:0007669"/>
    <property type="project" value="InterPro"/>
</dbReference>
<keyword evidence="4 5" id="KW-0472">Membrane</keyword>
<evidence type="ECO:0000313" key="7">
    <source>
        <dbReference type="EMBL" id="QCD56468.1"/>
    </source>
</evidence>
<evidence type="ECO:0000313" key="8">
    <source>
        <dbReference type="Proteomes" id="UP000495940"/>
    </source>
</evidence>
<dbReference type="Proteomes" id="UP000495940">
    <property type="component" value="Chromosome"/>
</dbReference>
<dbReference type="PANTHER" id="PTHR23514">
    <property type="entry name" value="BYPASS OF STOP CODON PROTEIN 6"/>
    <property type="match status" value="1"/>
</dbReference>
<feature type="transmembrane region" description="Helical" evidence="5">
    <location>
        <begin position="12"/>
        <end position="32"/>
    </location>
</feature>
<feature type="transmembrane region" description="Helical" evidence="5">
    <location>
        <begin position="343"/>
        <end position="364"/>
    </location>
</feature>
<keyword evidence="8" id="KW-1185">Reference proteome</keyword>
<evidence type="ECO:0000256" key="1">
    <source>
        <dbReference type="ARBA" id="ARBA00004651"/>
    </source>
</evidence>
<dbReference type="GO" id="GO:0005886">
    <property type="term" value="C:plasma membrane"/>
    <property type="evidence" value="ECO:0007669"/>
    <property type="project" value="UniProtKB-SubCell"/>
</dbReference>
<keyword evidence="3 5" id="KW-1133">Transmembrane helix</keyword>
<dbReference type="PANTHER" id="PTHR23514:SF13">
    <property type="entry name" value="INNER MEMBRANE PROTEIN YBJJ"/>
    <property type="match status" value="1"/>
</dbReference>
<accession>A0A6G5REC5</accession>
<gene>
    <name evidence="7" type="ORF">CEB94_17570</name>
</gene>
<feature type="transmembrane region" description="Helical" evidence="5">
    <location>
        <begin position="310"/>
        <end position="331"/>
    </location>
</feature>
<evidence type="ECO:0000256" key="5">
    <source>
        <dbReference type="SAM" id="Phobius"/>
    </source>
</evidence>
<evidence type="ECO:0000259" key="6">
    <source>
        <dbReference type="PROSITE" id="PS50850"/>
    </source>
</evidence>
<dbReference type="Pfam" id="PF07690">
    <property type="entry name" value="MFS_1"/>
    <property type="match status" value="1"/>
</dbReference>
<dbReference type="InterPro" id="IPR036259">
    <property type="entry name" value="MFS_trans_sf"/>
</dbReference>
<sequence length="411" mass="41563">MTRVRDHRTVLLRARVATSLAFLAFGTALGAWTSRIPAIKQRLDLGDGQLAVGLLAFAAGAITGMQVVGRLLDRWGSRTVLVPMVFVEGVFLILPALAVDVVTLAVALYAFGTVHGTLNIAMNAHAVEMERAAGRPLMSTFHAIYSIGGFVGAAAGGVSAHAGSAAVTTFLSVGAAIVAAALWTARWALPAAAVPPVTRDRSTIGDDCPQRSTAAPAGVQFLGILAFCCLVGEGAAADWSSVYLRDTLGSGAGFAATAYAAFSIMMVAGRLVGDRLTARVGPVALVRGCGAVAAVGLGAALLVGHPLAGIVGFGCLGAGLSCIAPQVFSAAGSRYPTHAGRAIARVASIGYLGFLTGPLLIGAVAELTGLAWALTIPVVLALFVTLTAAALRPRPSGVDPSWEAGPRTSSG</sequence>
<evidence type="ECO:0000256" key="3">
    <source>
        <dbReference type="ARBA" id="ARBA00022989"/>
    </source>
</evidence>
<dbReference type="CDD" id="cd17393">
    <property type="entry name" value="MFS_MosC_like"/>
    <property type="match status" value="1"/>
</dbReference>
<dbReference type="PROSITE" id="PS50850">
    <property type="entry name" value="MFS"/>
    <property type="match status" value="1"/>
</dbReference>
<dbReference type="InterPro" id="IPR020846">
    <property type="entry name" value="MFS_dom"/>
</dbReference>
<proteinExistence type="predicted"/>
<dbReference type="AlphaFoldDB" id="A0A6G5REC5"/>
<dbReference type="SUPFAM" id="SSF103473">
    <property type="entry name" value="MFS general substrate transporter"/>
    <property type="match status" value="1"/>
</dbReference>
<keyword evidence="2 5" id="KW-0812">Transmembrane</keyword>
<protein>
    <submittedName>
        <fullName evidence="7">MFS transporter</fullName>
    </submittedName>
</protein>
<dbReference type="KEGG" id="shaw:CEB94_17570"/>
<feature type="transmembrane region" description="Helical" evidence="5">
    <location>
        <begin position="169"/>
        <end position="189"/>
    </location>
</feature>
<feature type="transmembrane region" description="Helical" evidence="5">
    <location>
        <begin position="79"/>
        <end position="98"/>
    </location>
</feature>
<feature type="transmembrane region" description="Helical" evidence="5">
    <location>
        <begin position="284"/>
        <end position="304"/>
    </location>
</feature>